<protein>
    <submittedName>
        <fullName evidence="1">Uncharacterized protein</fullName>
    </submittedName>
</protein>
<evidence type="ECO:0000313" key="2">
    <source>
        <dbReference type="Proteomes" id="UP000663846"/>
    </source>
</evidence>
<organism evidence="1 2">
    <name type="scientific">Rhizoctonia solani</name>
    <dbReference type="NCBI Taxonomy" id="456999"/>
    <lineage>
        <taxon>Eukaryota</taxon>
        <taxon>Fungi</taxon>
        <taxon>Dikarya</taxon>
        <taxon>Basidiomycota</taxon>
        <taxon>Agaricomycotina</taxon>
        <taxon>Agaricomycetes</taxon>
        <taxon>Cantharellales</taxon>
        <taxon>Ceratobasidiaceae</taxon>
        <taxon>Rhizoctonia</taxon>
    </lineage>
</organism>
<name>A0A8H3B8I4_9AGAM</name>
<accession>A0A8H3B8I4</accession>
<comment type="caution">
    <text evidence="1">The sequence shown here is derived from an EMBL/GenBank/DDBJ whole genome shotgun (WGS) entry which is preliminary data.</text>
</comment>
<gene>
    <name evidence="1" type="ORF">RDB_LOCUS143846</name>
</gene>
<proteinExistence type="predicted"/>
<dbReference type="EMBL" id="CAJMWS010000525">
    <property type="protein sequence ID" value="CAE6449605.1"/>
    <property type="molecule type" value="Genomic_DNA"/>
</dbReference>
<dbReference type="Proteomes" id="UP000663846">
    <property type="component" value="Unassembled WGS sequence"/>
</dbReference>
<evidence type="ECO:0000313" key="1">
    <source>
        <dbReference type="EMBL" id="CAE6449605.1"/>
    </source>
</evidence>
<dbReference type="AlphaFoldDB" id="A0A8H3B8I4"/>
<reference evidence="1" key="1">
    <citation type="submission" date="2021-01" db="EMBL/GenBank/DDBJ databases">
        <authorList>
            <person name="Kaushik A."/>
        </authorList>
    </citation>
    <scope>NUCLEOTIDE SEQUENCE</scope>
    <source>
        <strain evidence="1">AG1-1C</strain>
    </source>
</reference>
<sequence length="197" mass="22621">MRRRSQSALARPPPSFFNLGPAKDTALYLSLAEESYVNGFWIALLSRYFPPPRFFIQAESRVNDSSRVDLMVTRLDWINGSTPKYTPMVVFEGKAAKPSPRKESLRDQIRRYAQATTETSDTDSVWCIGAKGHYISFYTYEKYDRGGRMRPVCVDKEGNLKIGKIKDEPRDVQWFDLDKHYGFINGVLEHIVDTPPS</sequence>